<feature type="region of interest" description="Disordered" evidence="1">
    <location>
        <begin position="156"/>
        <end position="176"/>
    </location>
</feature>
<dbReference type="Proteomes" id="UP001249851">
    <property type="component" value="Unassembled WGS sequence"/>
</dbReference>
<reference evidence="2" key="1">
    <citation type="journal article" date="2023" name="G3 (Bethesda)">
        <title>Whole genome assembly and annotation of the endangered Caribbean coral Acropora cervicornis.</title>
        <authorList>
            <person name="Selwyn J.D."/>
            <person name="Vollmer S.V."/>
        </authorList>
    </citation>
    <scope>NUCLEOTIDE SEQUENCE</scope>
    <source>
        <strain evidence="2">K2</strain>
    </source>
</reference>
<gene>
    <name evidence="2" type="ORF">P5673_008734</name>
</gene>
<evidence type="ECO:0000313" key="3">
    <source>
        <dbReference type="Proteomes" id="UP001249851"/>
    </source>
</evidence>
<protein>
    <submittedName>
        <fullName evidence="2">Uncharacterized protein</fullName>
    </submittedName>
</protein>
<sequence length="176" mass="20216">MQYRLAVTAKAHYKSSERYGNTNNILQKLSSVTGILGSIGPVYIPLTWKSIGVKYPLRTSIMGSLSVVSLVFTVAVKTKFHSAATLHQLHFHAGNDCRYLQRQVQFFAETDLWNPKVPWATLATNYLKLLETQKAVNSHIQTEEWAYRAALDKMEKREKEKRQKEREKQAEMDQLS</sequence>
<evidence type="ECO:0000313" key="2">
    <source>
        <dbReference type="EMBL" id="KAK2566972.1"/>
    </source>
</evidence>
<evidence type="ECO:0000256" key="1">
    <source>
        <dbReference type="SAM" id="MobiDB-lite"/>
    </source>
</evidence>
<organism evidence="2 3">
    <name type="scientific">Acropora cervicornis</name>
    <name type="common">Staghorn coral</name>
    <dbReference type="NCBI Taxonomy" id="6130"/>
    <lineage>
        <taxon>Eukaryota</taxon>
        <taxon>Metazoa</taxon>
        <taxon>Cnidaria</taxon>
        <taxon>Anthozoa</taxon>
        <taxon>Hexacorallia</taxon>
        <taxon>Scleractinia</taxon>
        <taxon>Astrocoeniina</taxon>
        <taxon>Acroporidae</taxon>
        <taxon>Acropora</taxon>
    </lineage>
</organism>
<name>A0AAD9VAJ2_ACRCE</name>
<dbReference type="EMBL" id="JARQWQ010000015">
    <property type="protein sequence ID" value="KAK2566972.1"/>
    <property type="molecule type" value="Genomic_DNA"/>
</dbReference>
<dbReference type="AlphaFoldDB" id="A0AAD9VAJ2"/>
<keyword evidence="3" id="KW-1185">Reference proteome</keyword>
<accession>A0AAD9VAJ2</accession>
<proteinExistence type="predicted"/>
<reference evidence="2" key="2">
    <citation type="journal article" date="2023" name="Science">
        <title>Genomic signatures of disease resistance in endangered staghorn corals.</title>
        <authorList>
            <person name="Vollmer S.V."/>
            <person name="Selwyn J.D."/>
            <person name="Despard B.A."/>
            <person name="Roesel C.L."/>
        </authorList>
    </citation>
    <scope>NUCLEOTIDE SEQUENCE</scope>
    <source>
        <strain evidence="2">K2</strain>
    </source>
</reference>
<comment type="caution">
    <text evidence="2">The sequence shown here is derived from an EMBL/GenBank/DDBJ whole genome shotgun (WGS) entry which is preliminary data.</text>
</comment>